<accession>A0A3S3RJS1</accession>
<dbReference type="RefSeq" id="WP_128389684.1">
    <property type="nucleotide sequence ID" value="NZ_SBII01000005.1"/>
</dbReference>
<comment type="caution">
    <text evidence="1">The sequence shown here is derived from an EMBL/GenBank/DDBJ whole genome shotgun (WGS) entry which is preliminary data.</text>
</comment>
<dbReference type="EMBL" id="SBII01000005">
    <property type="protein sequence ID" value="RWX00455.1"/>
    <property type="molecule type" value="Genomic_DNA"/>
</dbReference>
<gene>
    <name evidence="1" type="ORF">EPI11_09270</name>
</gene>
<proteinExistence type="predicted"/>
<evidence type="ECO:0000313" key="1">
    <source>
        <dbReference type="EMBL" id="RWX00455.1"/>
    </source>
</evidence>
<evidence type="ECO:0000313" key="2">
    <source>
        <dbReference type="Proteomes" id="UP000287527"/>
    </source>
</evidence>
<reference evidence="1 2" key="1">
    <citation type="submission" date="2019-01" db="EMBL/GenBank/DDBJ databases">
        <title>Flavobacterium sp. nov.,isolated from freshwater.</title>
        <authorList>
            <person name="Zhang R."/>
            <person name="Du Z.-J."/>
        </authorList>
    </citation>
    <scope>NUCLEOTIDE SEQUENCE [LARGE SCALE GENOMIC DNA]</scope>
    <source>
        <strain evidence="1 2">1E403</strain>
    </source>
</reference>
<sequence>MICNTTYSQIESNTLTMLTFELDYPPMGDNDIDWSREKPKCEFILNGKMPLKYSMTLENDTIASLSRYENEQWILQEDMQYQSYFLYREENELFSHFRIADFDKDGDEDLLCWIFSNINGNEWTIVFLNDQKNKKLIRLIDTTENTNIWDRPEYDEKTKVINCTLDGSAFGVSAESTFILDDLTAIPLKRHYQDRLHSRHIVDYYYVGESGKWKLVKKKKLQ</sequence>
<protein>
    <submittedName>
        <fullName evidence="1">Uncharacterized protein</fullName>
    </submittedName>
</protein>
<dbReference type="Proteomes" id="UP000287527">
    <property type="component" value="Unassembled WGS sequence"/>
</dbReference>
<name>A0A3S3RJS1_9FLAO</name>
<organism evidence="1 2">
    <name type="scientific">Flavobacterium cerinum</name>
    <dbReference type="NCBI Taxonomy" id="2502784"/>
    <lineage>
        <taxon>Bacteria</taxon>
        <taxon>Pseudomonadati</taxon>
        <taxon>Bacteroidota</taxon>
        <taxon>Flavobacteriia</taxon>
        <taxon>Flavobacteriales</taxon>
        <taxon>Flavobacteriaceae</taxon>
        <taxon>Flavobacterium</taxon>
    </lineage>
</organism>
<dbReference type="OrthoDB" id="1362158at2"/>
<keyword evidence="2" id="KW-1185">Reference proteome</keyword>
<dbReference type="AlphaFoldDB" id="A0A3S3RJS1"/>